<sequence length="284" mass="34368">METPIRKYIPGSQWLYAKIYTGVKTADIILKESIQPLLQHLKEEGLIKKWFFIRYNDPKSHLRIRFELSDTGSFDAVLSQITSSLEEYIHSGEISDFRMDTYDREIERYGAACIEEAEFLFWKSSELILHEYLYFEDEEKIIVSLFYIEEMLKCLDLSMAEKLEWIKVSNLTFKKEFHADKNLNSQLDKKYRTFKPSYLEFLESEEYLDFRTDILAHITESSEALQHVKQHYSEKELRYFFQSIFHMNINRMFISYQRLFEMIIYDYLYRYYKTIGYKNLDSKS</sequence>
<dbReference type="Proteomes" id="UP000028705">
    <property type="component" value="Unassembled WGS sequence"/>
</dbReference>
<name>A0A086A488_9FLAO</name>
<keyword evidence="3" id="KW-1185">Reference proteome</keyword>
<gene>
    <name evidence="2" type="ORF">IW15_14895</name>
</gene>
<evidence type="ECO:0000259" key="1">
    <source>
        <dbReference type="Pfam" id="PF14028"/>
    </source>
</evidence>
<proteinExistence type="predicted"/>
<evidence type="ECO:0000313" key="3">
    <source>
        <dbReference type="Proteomes" id="UP000028705"/>
    </source>
</evidence>
<dbReference type="InterPro" id="IPR023809">
    <property type="entry name" value="Thiopep_bacteriocin_synth_dom"/>
</dbReference>
<protein>
    <recommendedName>
        <fullName evidence="1">Thiopeptide-type bacteriocin biosynthesis domain-containing protein</fullName>
    </recommendedName>
</protein>
<dbReference type="NCBIfam" id="TIGR03891">
    <property type="entry name" value="thiopep_ocin"/>
    <property type="match status" value="1"/>
</dbReference>
<dbReference type="eggNOG" id="ENOG5030HIR">
    <property type="taxonomic scope" value="Bacteria"/>
</dbReference>
<evidence type="ECO:0000313" key="2">
    <source>
        <dbReference type="EMBL" id="KFF11502.1"/>
    </source>
</evidence>
<dbReference type="Pfam" id="PF14028">
    <property type="entry name" value="Lant_dehydr_C"/>
    <property type="match status" value="1"/>
</dbReference>
<reference evidence="2 3" key="1">
    <citation type="submission" date="2014-07" db="EMBL/GenBank/DDBJ databases">
        <title>Genome of Chryseobacterium soli DSM 19298.</title>
        <authorList>
            <person name="Stropko S.J."/>
            <person name="Pipes S.E."/>
            <person name="Newman J."/>
        </authorList>
    </citation>
    <scope>NUCLEOTIDE SEQUENCE [LARGE SCALE GENOMIC DNA]</scope>
    <source>
        <strain evidence="2 3">DSM 19298</strain>
    </source>
</reference>
<dbReference type="OrthoDB" id="1273722at2"/>
<dbReference type="AlphaFoldDB" id="A0A086A488"/>
<dbReference type="EMBL" id="JPRH01000006">
    <property type="protein sequence ID" value="KFF11502.1"/>
    <property type="molecule type" value="Genomic_DNA"/>
</dbReference>
<comment type="caution">
    <text evidence="2">The sequence shown here is derived from an EMBL/GenBank/DDBJ whole genome shotgun (WGS) entry which is preliminary data.</text>
</comment>
<feature type="domain" description="Thiopeptide-type bacteriocin biosynthesis" evidence="1">
    <location>
        <begin position="14"/>
        <end position="272"/>
    </location>
</feature>
<organism evidence="2 3">
    <name type="scientific">Chryseobacterium soli</name>
    <dbReference type="NCBI Taxonomy" id="445961"/>
    <lineage>
        <taxon>Bacteria</taxon>
        <taxon>Pseudomonadati</taxon>
        <taxon>Bacteroidota</taxon>
        <taxon>Flavobacteriia</taxon>
        <taxon>Flavobacteriales</taxon>
        <taxon>Weeksellaceae</taxon>
        <taxon>Chryseobacterium group</taxon>
        <taxon>Chryseobacterium</taxon>
    </lineage>
</organism>
<accession>A0A086A488</accession>
<dbReference type="RefSeq" id="WP_034712610.1">
    <property type="nucleotide sequence ID" value="NZ_JPRH01000006.1"/>
</dbReference>
<dbReference type="STRING" id="445961.IW15_14895"/>